<evidence type="ECO:0000256" key="1">
    <source>
        <dbReference type="SAM" id="Phobius"/>
    </source>
</evidence>
<evidence type="ECO:0000313" key="2">
    <source>
        <dbReference type="EMBL" id="TDL95392.1"/>
    </source>
</evidence>
<keyword evidence="1" id="KW-1133">Transmembrane helix</keyword>
<dbReference type="AlphaFoldDB" id="A0A9Q8CK38"/>
<dbReference type="Proteomes" id="UP000295280">
    <property type="component" value="Unassembled WGS sequence"/>
</dbReference>
<name>A0A9Q8CK38_9STAP</name>
<dbReference type="InterPro" id="IPR009526">
    <property type="entry name" value="DUF1146"/>
</dbReference>
<keyword evidence="3" id="KW-1185">Reference proteome</keyword>
<dbReference type="Pfam" id="PF06612">
    <property type="entry name" value="DUF1146"/>
    <property type="match status" value="1"/>
</dbReference>
<accession>A0A9Q8CK38</accession>
<gene>
    <name evidence="2" type="ORF">ERX40_10440</name>
</gene>
<organism evidence="2 3">
    <name type="scientific">Macrococcus carouselicus</name>
    <dbReference type="NCBI Taxonomy" id="69969"/>
    <lineage>
        <taxon>Bacteria</taxon>
        <taxon>Bacillati</taxon>
        <taxon>Bacillota</taxon>
        <taxon>Bacilli</taxon>
        <taxon>Bacillales</taxon>
        <taxon>Staphylococcaceae</taxon>
        <taxon>Macrococcus</taxon>
    </lineage>
</organism>
<dbReference type="OrthoDB" id="1651016at2"/>
<dbReference type="RefSeq" id="WP_133418436.1">
    <property type="nucleotide sequence ID" value="NZ_SCWD01000007.1"/>
</dbReference>
<protein>
    <submittedName>
        <fullName evidence="2">DUF1146 domain-containing protein</fullName>
    </submittedName>
</protein>
<reference evidence="2 3" key="1">
    <citation type="submission" date="2019-01" db="EMBL/GenBank/DDBJ databases">
        <title>Draft genome sequences of the type strains of six Macrococcus species.</title>
        <authorList>
            <person name="Mazhar S."/>
            <person name="Altermann E."/>
            <person name="Hill C."/>
            <person name="Mcauliffe O."/>
        </authorList>
    </citation>
    <scope>NUCLEOTIDE SEQUENCE [LARGE SCALE GENOMIC DNA]</scope>
    <source>
        <strain evidence="2 3">ATCC 51828</strain>
    </source>
</reference>
<feature type="transmembrane region" description="Helical" evidence="1">
    <location>
        <begin position="45"/>
        <end position="67"/>
    </location>
</feature>
<dbReference type="EMBL" id="SCWD01000007">
    <property type="protein sequence ID" value="TDL95392.1"/>
    <property type="molecule type" value="Genomic_DNA"/>
</dbReference>
<evidence type="ECO:0000313" key="3">
    <source>
        <dbReference type="Proteomes" id="UP000295280"/>
    </source>
</evidence>
<sequence length="74" mass="8678">MDIGIYAIIHILLHVVCTCISFWALKSLRTDQWFKANQIKQIQVLLILLSFALGKLMSDFIMDIVYFSQQMVWI</sequence>
<proteinExistence type="predicted"/>
<feature type="transmembrane region" description="Helical" evidence="1">
    <location>
        <begin position="6"/>
        <end position="25"/>
    </location>
</feature>
<keyword evidence="1" id="KW-0472">Membrane</keyword>
<keyword evidence="1" id="KW-0812">Transmembrane</keyword>
<comment type="caution">
    <text evidence="2">The sequence shown here is derived from an EMBL/GenBank/DDBJ whole genome shotgun (WGS) entry which is preliminary data.</text>
</comment>
<dbReference type="NCBIfam" id="TIGR02327">
    <property type="entry name" value="int_mem_ywzB"/>
    <property type="match status" value="1"/>
</dbReference>